<name>A0A1N6PUJ5_9MICO</name>
<dbReference type="Gene3D" id="3.30.450.40">
    <property type="match status" value="1"/>
</dbReference>
<dbReference type="CDD" id="cd00130">
    <property type="entry name" value="PAS"/>
    <property type="match status" value="1"/>
</dbReference>
<dbReference type="Pfam" id="PF13426">
    <property type="entry name" value="PAS_9"/>
    <property type="match status" value="1"/>
</dbReference>
<dbReference type="InterPro" id="IPR000700">
    <property type="entry name" value="PAS-assoc_C"/>
</dbReference>
<dbReference type="InterPro" id="IPR036457">
    <property type="entry name" value="PPM-type-like_dom_sf"/>
</dbReference>
<keyword evidence="6" id="KW-1185">Reference proteome</keyword>
<dbReference type="SMART" id="SM00086">
    <property type="entry name" value="PAC"/>
    <property type="match status" value="1"/>
</dbReference>
<evidence type="ECO:0000259" key="4">
    <source>
        <dbReference type="PROSITE" id="PS51746"/>
    </source>
</evidence>
<evidence type="ECO:0000256" key="1">
    <source>
        <dbReference type="ARBA" id="ARBA00022801"/>
    </source>
</evidence>
<proteinExistence type="predicted"/>
<dbReference type="SUPFAM" id="SSF55785">
    <property type="entry name" value="PYP-like sensor domain (PAS domain)"/>
    <property type="match status" value="1"/>
</dbReference>
<feature type="domain" description="PAC" evidence="3">
    <location>
        <begin position="99"/>
        <end position="152"/>
    </location>
</feature>
<evidence type="ECO:0000259" key="2">
    <source>
        <dbReference type="PROSITE" id="PS50112"/>
    </source>
</evidence>
<dbReference type="PROSITE" id="PS50112">
    <property type="entry name" value="PAS"/>
    <property type="match status" value="1"/>
</dbReference>
<dbReference type="InterPro" id="IPR001932">
    <property type="entry name" value="PPM-type_phosphatase-like_dom"/>
</dbReference>
<dbReference type="Pfam" id="PF07228">
    <property type="entry name" value="SpoIIE"/>
    <property type="match status" value="1"/>
</dbReference>
<dbReference type="PANTHER" id="PTHR43156:SF2">
    <property type="entry name" value="STAGE II SPORULATION PROTEIN E"/>
    <property type="match status" value="1"/>
</dbReference>
<dbReference type="NCBIfam" id="TIGR00229">
    <property type="entry name" value="sensory_box"/>
    <property type="match status" value="1"/>
</dbReference>
<dbReference type="SUPFAM" id="SSF55781">
    <property type="entry name" value="GAF domain-like"/>
    <property type="match status" value="1"/>
</dbReference>
<dbReference type="Proteomes" id="UP000186235">
    <property type="component" value="Unassembled WGS sequence"/>
</dbReference>
<dbReference type="AlphaFoldDB" id="A0A1N6PUJ5"/>
<dbReference type="EMBL" id="FTMI01000002">
    <property type="protein sequence ID" value="SIQ07927.1"/>
    <property type="molecule type" value="Genomic_DNA"/>
</dbReference>
<accession>A0A1N6PUJ5</accession>
<organism evidence="5 6">
    <name type="scientific">Cellulosimicrobium aquatile</name>
    <dbReference type="NCBI Taxonomy" id="1612203"/>
    <lineage>
        <taxon>Bacteria</taxon>
        <taxon>Bacillati</taxon>
        <taxon>Actinomycetota</taxon>
        <taxon>Actinomycetes</taxon>
        <taxon>Micrococcales</taxon>
        <taxon>Promicromonosporaceae</taxon>
        <taxon>Cellulosimicrobium</taxon>
    </lineage>
</organism>
<gene>
    <name evidence="5" type="ORF">SAMN05518682_1122</name>
</gene>
<dbReference type="RefSeq" id="WP_083711511.1">
    <property type="nucleotide sequence ID" value="NZ_FTMI01000002.1"/>
</dbReference>
<dbReference type="Pfam" id="PF01590">
    <property type="entry name" value="GAF"/>
    <property type="match status" value="1"/>
</dbReference>
<dbReference type="PROSITE" id="PS51746">
    <property type="entry name" value="PPM_2"/>
    <property type="match status" value="1"/>
</dbReference>
<keyword evidence="1" id="KW-0378">Hydrolase</keyword>
<dbReference type="PANTHER" id="PTHR43156">
    <property type="entry name" value="STAGE II SPORULATION PROTEIN E-RELATED"/>
    <property type="match status" value="1"/>
</dbReference>
<dbReference type="InterPro" id="IPR000014">
    <property type="entry name" value="PAS"/>
</dbReference>
<dbReference type="InterPro" id="IPR003018">
    <property type="entry name" value="GAF"/>
</dbReference>
<dbReference type="SUPFAM" id="SSF81606">
    <property type="entry name" value="PP2C-like"/>
    <property type="match status" value="1"/>
</dbReference>
<dbReference type="InterPro" id="IPR001610">
    <property type="entry name" value="PAC"/>
</dbReference>
<dbReference type="Gene3D" id="3.30.450.20">
    <property type="entry name" value="PAS domain"/>
    <property type="match status" value="1"/>
</dbReference>
<dbReference type="SMART" id="SM00065">
    <property type="entry name" value="GAF"/>
    <property type="match status" value="1"/>
</dbReference>
<evidence type="ECO:0000313" key="5">
    <source>
        <dbReference type="EMBL" id="SIQ07927.1"/>
    </source>
</evidence>
<feature type="domain" description="PAS" evidence="2">
    <location>
        <begin position="19"/>
        <end position="97"/>
    </location>
</feature>
<dbReference type="Gene3D" id="3.60.40.10">
    <property type="entry name" value="PPM-type phosphatase domain"/>
    <property type="match status" value="1"/>
</dbReference>
<sequence length="593" mass="61975">MVASSAPSDPARAALAPAEAERLAAALERRAMSASEVSFTIADARAPGVPLVWVNPAFTATTGYAADEVLGTNCRFLQGPGTDRDAVARIRAAVDGGTTAGETLLNYRKDGTAFWNQLTISPVHDELGTLTHFVGVQADVTARVETARSREAALDAAISANRRLTTTTRLVERLGELLGTEDVLAEAAQAVAEVFSCWAVVVTYPGGRSRTDVASHDPALADAARRLSRTPGWADRSLAAVDVLGGGARFARPFDVTPDLVSPHADEEELAAMHELGLGSAMSVGLRARGRIVGVLAVVSAQPGFFEDEDAVMFEDLGHRIGLLLDNARLYERERDAAHTLQERMLPRLGSLDGLDVAVVYRPAGGGSSVGAAAVGGDWFEAIELPDGRVLLVVGDVVGHDMHAAAAMGQIRSALLTVAADGTTPEEVVERLDGLVKRFGLADVATCVVATLGPPDADGGRELVYCRAGHPPPLLRTPDGAVRPLDESLTTPIGVVTPRPVTAARLRPRAGSVLVLYTDGLVESRARGQREGVAELARALGRAPADADAAAVRDHLLDQAGGRSDEDDTCLLVVRLPRGDEAAASDGGAPPHP</sequence>
<protein>
    <submittedName>
        <fullName evidence="5">PAS domain S-box-containing protein</fullName>
    </submittedName>
</protein>
<dbReference type="PROSITE" id="PS50113">
    <property type="entry name" value="PAC"/>
    <property type="match status" value="1"/>
</dbReference>
<reference evidence="6" key="1">
    <citation type="submission" date="2017-01" db="EMBL/GenBank/DDBJ databases">
        <authorList>
            <person name="Varghese N."/>
            <person name="Submissions S."/>
        </authorList>
    </citation>
    <scope>NUCLEOTIDE SEQUENCE [LARGE SCALE GENOMIC DNA]</scope>
    <source>
        <strain evidence="6">3bp</strain>
    </source>
</reference>
<dbReference type="InterPro" id="IPR052016">
    <property type="entry name" value="Bact_Sigma-Reg"/>
</dbReference>
<evidence type="ECO:0000313" key="6">
    <source>
        <dbReference type="Proteomes" id="UP000186235"/>
    </source>
</evidence>
<dbReference type="InterPro" id="IPR029016">
    <property type="entry name" value="GAF-like_dom_sf"/>
</dbReference>
<dbReference type="SMART" id="SM00331">
    <property type="entry name" value="PP2C_SIG"/>
    <property type="match status" value="1"/>
</dbReference>
<dbReference type="GO" id="GO:0016791">
    <property type="term" value="F:phosphatase activity"/>
    <property type="evidence" value="ECO:0007669"/>
    <property type="project" value="TreeGrafter"/>
</dbReference>
<evidence type="ECO:0000259" key="3">
    <source>
        <dbReference type="PROSITE" id="PS50113"/>
    </source>
</evidence>
<dbReference type="InterPro" id="IPR035965">
    <property type="entry name" value="PAS-like_dom_sf"/>
</dbReference>
<feature type="domain" description="PPM-type phosphatase" evidence="4">
    <location>
        <begin position="363"/>
        <end position="576"/>
    </location>
</feature>